<evidence type="ECO:0000313" key="8">
    <source>
        <dbReference type="Proteomes" id="UP001241603"/>
    </source>
</evidence>
<dbReference type="EMBL" id="JAUSVO010000006">
    <property type="protein sequence ID" value="MDQ0439533.1"/>
    <property type="molecule type" value="Genomic_DNA"/>
</dbReference>
<dbReference type="Gene3D" id="2.60.120.260">
    <property type="entry name" value="Galactose-binding domain-like"/>
    <property type="match status" value="2"/>
</dbReference>
<keyword evidence="6" id="KW-0973">c-di-GMP</keyword>
<reference evidence="7 8" key="1">
    <citation type="submission" date="2023-07" db="EMBL/GenBank/DDBJ databases">
        <title>Genomic Encyclopedia of Type Strains, Phase IV (KMG-IV): sequencing the most valuable type-strain genomes for metagenomic binning, comparative biology and taxonomic classification.</title>
        <authorList>
            <person name="Goeker M."/>
        </authorList>
    </citation>
    <scope>NUCLEOTIDE SEQUENCE [LARGE SCALE GENOMIC DNA]</scope>
    <source>
        <strain evidence="7 8">B6-8</strain>
    </source>
</reference>
<organism evidence="7 8">
    <name type="scientific">Kaistia dalseonensis</name>
    <dbReference type="NCBI Taxonomy" id="410840"/>
    <lineage>
        <taxon>Bacteria</taxon>
        <taxon>Pseudomonadati</taxon>
        <taxon>Pseudomonadota</taxon>
        <taxon>Alphaproteobacteria</taxon>
        <taxon>Hyphomicrobiales</taxon>
        <taxon>Kaistiaceae</taxon>
        <taxon>Kaistia</taxon>
    </lineage>
</organism>
<evidence type="ECO:0000256" key="3">
    <source>
        <dbReference type="ARBA" id="ARBA00022692"/>
    </source>
</evidence>
<keyword evidence="3 6" id="KW-0812">Transmembrane</keyword>
<keyword evidence="6" id="KW-0135">Cellulose biosynthesis</keyword>
<evidence type="ECO:0000256" key="6">
    <source>
        <dbReference type="RuleBase" id="RU365021"/>
    </source>
</evidence>
<keyword evidence="8" id="KW-1185">Reference proteome</keyword>
<name>A0ABU0HB42_9HYPH</name>
<comment type="pathway">
    <text evidence="6">Glycan metabolism; bacterial cellulose biosynthesis.</text>
</comment>
<evidence type="ECO:0000256" key="4">
    <source>
        <dbReference type="ARBA" id="ARBA00022989"/>
    </source>
</evidence>
<dbReference type="PANTHER" id="PTHR39083">
    <property type="entry name" value="CYCLIC DI-GMP-BINDING PROTEIN"/>
    <property type="match status" value="1"/>
</dbReference>
<keyword evidence="6" id="KW-0997">Cell inner membrane</keyword>
<keyword evidence="2 6" id="KW-1003">Cell membrane</keyword>
<keyword evidence="5 6" id="KW-0472">Membrane</keyword>
<evidence type="ECO:0000256" key="2">
    <source>
        <dbReference type="ARBA" id="ARBA00022475"/>
    </source>
</evidence>
<sequence>MIGFPRLLPAALIVIGATCLAAAQTGQPFDMSTERGNMPIQPSPVSPSIAPAPAPFGTGVAPLRPSTAVNPLPPPVAVNPLPAPMVNSQPAPPVAVSPLPTPVAPVPAPVTAPAPALQTPAPVAPVAPAFFAASANRRYIIPQAALRFQGEIDQRAWTITLSNEQAGRSARIDVSYKNAIVVMPEASRLRVLLNDQPVLETALASSDSFRTVSAAIPAGLTLAGANMLRFQISQRHRTDCSIASTFELWTDIDPAGTTLTFDGDLAPPVLRQLDDVAAVGYDAKGVTSIHMIVPTRNQAAVAAPILKLSQIIGMVGAFPNPRVTISDSAGEPDGPGTLTVLVGTASEIQPFTSAPINEASPLAPIDFIDDPAIGANVMVVSAGSWSQIEATIDALAKTVNRPVGIARKTLDTASWFAPEVRYFRAAETVRLSDVGVPTQEFSGRRFRTSFGVGIPSDFYASAYGEATLLLDAAYTAAVLPASHIDIYVNDQIAATTRIVTHGGIFRHLPIQIPLRHFHPGVNRITIEAMLDTAADQVCAPGGSTAGPARFVLFDTTEFSMPTFARIGQLPNLAALSGTAYPYMVATSPTPLVLAGAGRDTISAAATFVSRLAIQGGRIISFVPTQLTAVGNQSAIIIGAAPQIPAGLFSQMGISEAARTSWREDLPRPAQMSFSSTSGGGTAPVPGGIADAGTPADLDSENTEITFNKWKDELAGGGGWRGQITAFEDWMRRTFDISFSALRLGPADSVIYEPRAKTTLILAQAASPDGSGTWTLLTAPSERQLMSGTQAIAGVETWTQVGGQISTFTATTGRIENQLPARTEFIVTQPLSFQNVRLIAANWLSSNIIFYAIGLMVLCLALGGMTSLLLRRLGRPS</sequence>
<dbReference type="PANTHER" id="PTHR39083:SF1">
    <property type="entry name" value="CYCLIC DI-GMP-BINDING PROTEIN"/>
    <property type="match status" value="1"/>
</dbReference>
<comment type="subunit">
    <text evidence="6">Tightly associated with the cellulose synthase catalytic subunit.</text>
</comment>
<dbReference type="Pfam" id="PF03170">
    <property type="entry name" value="BcsB"/>
    <property type="match status" value="1"/>
</dbReference>
<comment type="similarity">
    <text evidence="6">Belongs to the AcsB/BcsB family.</text>
</comment>
<comment type="subcellular location">
    <subcellularLocation>
        <location evidence="6">Cell inner membrane</location>
    </subcellularLocation>
    <subcellularLocation>
        <location evidence="1">Cell membrane</location>
        <topology evidence="1">Single-pass membrane protein</topology>
    </subcellularLocation>
</comment>
<dbReference type="InterPro" id="IPR018513">
    <property type="entry name" value="Cell_synthase_bac"/>
</dbReference>
<evidence type="ECO:0000256" key="1">
    <source>
        <dbReference type="ARBA" id="ARBA00004162"/>
    </source>
</evidence>
<proteinExistence type="inferred from homology"/>
<keyword evidence="6" id="KW-0732">Signal</keyword>
<accession>A0ABU0HB42</accession>
<comment type="caution">
    <text evidence="7">The sequence shown here is derived from an EMBL/GenBank/DDBJ whole genome shotgun (WGS) entry which is preliminary data.</text>
</comment>
<dbReference type="RefSeq" id="WP_266350433.1">
    <property type="nucleotide sequence ID" value="NZ_JAPKNG010000006.1"/>
</dbReference>
<gene>
    <name evidence="7" type="ORF">QO014_003939</name>
</gene>
<evidence type="ECO:0000256" key="5">
    <source>
        <dbReference type="ARBA" id="ARBA00023136"/>
    </source>
</evidence>
<feature type="signal peptide" evidence="6">
    <location>
        <begin position="1"/>
        <end position="23"/>
    </location>
</feature>
<feature type="chain" id="PRO_5044965009" description="Cyclic di-GMP-binding protein" evidence="6">
    <location>
        <begin position="24"/>
        <end position="876"/>
    </location>
</feature>
<feature type="transmembrane region" description="Helical" evidence="6">
    <location>
        <begin position="847"/>
        <end position="869"/>
    </location>
</feature>
<protein>
    <recommendedName>
        <fullName evidence="6">Cyclic di-GMP-binding protein</fullName>
    </recommendedName>
    <alternativeName>
        <fullName evidence="6">Cellulose synthase regulatory subunit</fullName>
    </alternativeName>
</protein>
<comment type="function">
    <text evidence="6">Binds the cellulose synthase activator, bis-(3'-5') cyclic diguanylic acid (c-di-GMP).</text>
</comment>
<evidence type="ECO:0000313" key="7">
    <source>
        <dbReference type="EMBL" id="MDQ0439533.1"/>
    </source>
</evidence>
<keyword evidence="4 6" id="KW-1133">Transmembrane helix</keyword>
<dbReference type="Proteomes" id="UP001241603">
    <property type="component" value="Unassembled WGS sequence"/>
</dbReference>